<evidence type="ECO:0000256" key="1">
    <source>
        <dbReference type="PROSITE-ProRule" id="PRU00047"/>
    </source>
</evidence>
<keyword evidence="1" id="KW-0479">Metal-binding</keyword>
<gene>
    <name evidence="4" type="ORF">LTRI10_LOCUS51769</name>
</gene>
<dbReference type="AlphaFoldDB" id="A0AAV2GQQ4"/>
<dbReference type="PANTHER" id="PTHR31286:SF99">
    <property type="entry name" value="DUF4283 DOMAIN-CONTAINING PROTEIN"/>
    <property type="match status" value="1"/>
</dbReference>
<dbReference type="InterPro" id="IPR025558">
    <property type="entry name" value="DUF4283"/>
</dbReference>
<feature type="region of interest" description="Disordered" evidence="2">
    <location>
        <begin position="303"/>
        <end position="343"/>
    </location>
</feature>
<dbReference type="SUPFAM" id="SSF57756">
    <property type="entry name" value="Retrovirus zinc finger-like domains"/>
    <property type="match status" value="1"/>
</dbReference>
<evidence type="ECO:0000313" key="4">
    <source>
        <dbReference type="EMBL" id="CAL1412479.1"/>
    </source>
</evidence>
<dbReference type="PANTHER" id="PTHR31286">
    <property type="entry name" value="GLYCINE-RICH CELL WALL STRUCTURAL PROTEIN 1.8-LIKE"/>
    <property type="match status" value="1"/>
</dbReference>
<feature type="region of interest" description="Disordered" evidence="2">
    <location>
        <begin position="361"/>
        <end position="417"/>
    </location>
</feature>
<evidence type="ECO:0000256" key="2">
    <source>
        <dbReference type="SAM" id="MobiDB-lite"/>
    </source>
</evidence>
<dbReference type="Gene3D" id="4.10.60.10">
    <property type="entry name" value="Zinc finger, CCHC-type"/>
    <property type="match status" value="1"/>
</dbReference>
<organism evidence="4 5">
    <name type="scientific">Linum trigynum</name>
    <dbReference type="NCBI Taxonomy" id="586398"/>
    <lineage>
        <taxon>Eukaryota</taxon>
        <taxon>Viridiplantae</taxon>
        <taxon>Streptophyta</taxon>
        <taxon>Embryophyta</taxon>
        <taxon>Tracheophyta</taxon>
        <taxon>Spermatophyta</taxon>
        <taxon>Magnoliopsida</taxon>
        <taxon>eudicotyledons</taxon>
        <taxon>Gunneridae</taxon>
        <taxon>Pentapetalae</taxon>
        <taxon>rosids</taxon>
        <taxon>fabids</taxon>
        <taxon>Malpighiales</taxon>
        <taxon>Linaceae</taxon>
        <taxon>Linum</taxon>
    </lineage>
</organism>
<evidence type="ECO:0000313" key="5">
    <source>
        <dbReference type="Proteomes" id="UP001497516"/>
    </source>
</evidence>
<keyword evidence="5" id="KW-1185">Reference proteome</keyword>
<dbReference type="Proteomes" id="UP001497516">
    <property type="component" value="Chromosome 9"/>
</dbReference>
<dbReference type="InterPro" id="IPR040256">
    <property type="entry name" value="At4g02000-like"/>
</dbReference>
<feature type="region of interest" description="Disordered" evidence="2">
    <location>
        <begin position="50"/>
        <end position="70"/>
    </location>
</feature>
<dbReference type="InterPro" id="IPR001878">
    <property type="entry name" value="Znf_CCHC"/>
</dbReference>
<dbReference type="GO" id="GO:0003676">
    <property type="term" value="F:nucleic acid binding"/>
    <property type="evidence" value="ECO:0007669"/>
    <property type="project" value="InterPro"/>
</dbReference>
<dbReference type="Pfam" id="PF14111">
    <property type="entry name" value="DUF4283"/>
    <property type="match status" value="1"/>
</dbReference>
<keyword evidence="1" id="KW-0862">Zinc</keyword>
<dbReference type="InterPro" id="IPR036875">
    <property type="entry name" value="Znf_CCHC_sf"/>
</dbReference>
<sequence length="546" mass="60858">MHVEILTKAAAAVIGETRATEIENPTGATASAAGGSYLDKVLGRQPHVDSEMIDDDEPEPIDSDGEGEPDCPKISFPKGFHGRRSARWKRALVVRVLGHSFPFLFLQRRLLSMWARTGPVTVAAMGRGFYSVRFTTEQDYERALTEGPWMIEGHYVLTRVWTRGFEPEDEELSKTLVWARLPKLPMDYYDEELIANVGNSVGRFVKIDEATRQATRGHFARMCVEVDLSRPLICKYKLERRTRRIEYEGLHKVCFTCGRYGHTDDSCPKKEMESPSEEAFRTAHIPKSKTTIEQERPEIFEDYGPWMIASSNRRRRPSGSKDASHKPTQRPVQGKTNPAGSRFDVLNSLNDELREHQENLAKERGVEAGGADTVMSGNDNTAATQDRDRPNSGPSQPLRDAKSKQVWVPTQQRKNDEGKDYVLLTKEHPATKTNGISTCQQQNPHGNNGEVARSEDKMAALASQENGTSNSGHIPVDTVQTIAMPIPGQQRGRPPDKKQPVARSLDLNRDALLSVENASMNGSTCGSASESVNELTTSIMDVEQRN</sequence>
<name>A0AAV2GQQ4_9ROSI</name>
<dbReference type="GO" id="GO:0008270">
    <property type="term" value="F:zinc ion binding"/>
    <property type="evidence" value="ECO:0007669"/>
    <property type="project" value="UniProtKB-KW"/>
</dbReference>
<dbReference type="PROSITE" id="PS50158">
    <property type="entry name" value="ZF_CCHC"/>
    <property type="match status" value="1"/>
</dbReference>
<dbReference type="EMBL" id="OZ034822">
    <property type="protein sequence ID" value="CAL1412479.1"/>
    <property type="molecule type" value="Genomic_DNA"/>
</dbReference>
<feature type="domain" description="CCHC-type" evidence="3">
    <location>
        <begin position="254"/>
        <end position="269"/>
    </location>
</feature>
<feature type="compositionally biased region" description="Polar residues" evidence="2">
    <location>
        <begin position="330"/>
        <end position="339"/>
    </location>
</feature>
<accession>A0AAV2GQQ4</accession>
<feature type="compositionally biased region" description="Acidic residues" evidence="2">
    <location>
        <begin position="51"/>
        <end position="69"/>
    </location>
</feature>
<protein>
    <recommendedName>
        <fullName evidence="3">CCHC-type domain-containing protein</fullName>
    </recommendedName>
</protein>
<keyword evidence="1" id="KW-0863">Zinc-finger</keyword>
<proteinExistence type="predicted"/>
<feature type="compositionally biased region" description="Polar residues" evidence="2">
    <location>
        <begin position="375"/>
        <end position="384"/>
    </location>
</feature>
<evidence type="ECO:0000259" key="3">
    <source>
        <dbReference type="PROSITE" id="PS50158"/>
    </source>
</evidence>
<reference evidence="4 5" key="1">
    <citation type="submission" date="2024-04" db="EMBL/GenBank/DDBJ databases">
        <authorList>
            <person name="Fracassetti M."/>
        </authorList>
    </citation>
    <scope>NUCLEOTIDE SEQUENCE [LARGE SCALE GENOMIC DNA]</scope>
</reference>